<reference evidence="1 2" key="1">
    <citation type="journal article" date="2011" name="PLoS ONE">
        <title>The entomopathogenic bacterial endosymbionts xenorhabdus and photorhabdus: convergent lifestyles from divergent genomes.</title>
        <authorList>
            <person name="Chaston J.M."/>
            <person name="Suen G."/>
            <person name="Tucker S.L."/>
            <person name="Andersen A.W."/>
            <person name="Bhasin A."/>
            <person name="Bode E."/>
            <person name="Bode H.B."/>
            <person name="Brachmann A.O."/>
            <person name="Cowles C.E."/>
            <person name="Cowles K.N."/>
            <person name="Darby C."/>
            <person name="de Leon L."/>
            <person name="Drace K."/>
            <person name="Du Z."/>
            <person name="Givaudan A."/>
            <person name="Herbert Tran E.E."/>
            <person name="Jewell K.A."/>
            <person name="Knack J.J."/>
            <person name="Krasomil-Osterfeld K.C."/>
            <person name="Kukor R."/>
            <person name="Lanois A."/>
            <person name="Latreille P."/>
            <person name="Leimgruber N.K."/>
            <person name="Lipke C.M."/>
            <person name="Liu R."/>
            <person name="Lu X."/>
            <person name="Martens E.C."/>
            <person name="Marri P.R."/>
            <person name="Medigue C."/>
            <person name="Menard M.L."/>
            <person name="Miller N.M."/>
            <person name="Morales-Soto N."/>
            <person name="Norton S."/>
            <person name="Ogier J.C."/>
            <person name="Orchard S.S."/>
            <person name="Park D."/>
            <person name="Park Y."/>
            <person name="Qurollo B.A."/>
            <person name="Sugar D.R."/>
            <person name="Richards G.R."/>
            <person name="Rouy Z."/>
            <person name="Slominski B."/>
            <person name="Slominski K."/>
            <person name="Snyder H."/>
            <person name="Tjaden B.C."/>
            <person name="van der Hoeven R."/>
            <person name="Welch R.D."/>
            <person name="Wheeler C."/>
            <person name="Xiang B."/>
            <person name="Barbazuk B."/>
            <person name="Gaudriault S."/>
            <person name="Goodner B."/>
            <person name="Slater S.C."/>
            <person name="Forst S."/>
            <person name="Goldman B.S."/>
            <person name="Goodrich-Blair H."/>
        </authorList>
    </citation>
    <scope>NUCLEOTIDE SEQUENCE [LARGE SCALE GENOMIC DNA]</scope>
    <source>
        <strain evidence="2">ATCC 19061 / DSM 3370 / CCUG 14189 / LMG 1036 / NCIMB 9965 / AN6</strain>
    </source>
</reference>
<sequence length="86" mass="9130">MGKWSSTANPPNAVASHNNAGIAAINSAHPCDGVLTTGLRVNKVGRQHNKMNGNSALSKLKYIEKGALSGPVCTLSRYLRLWKPGM</sequence>
<dbReference type="AlphaFoldDB" id="D3VAQ4"/>
<protein>
    <submittedName>
        <fullName evidence="1">Uncharacterized protein</fullName>
    </submittedName>
</protein>
<gene>
    <name evidence="1" type="ordered locus">XNC1_1427</name>
</gene>
<organism evidence="1 2">
    <name type="scientific">Xenorhabdus nematophila (strain ATCC 19061 / DSM 3370 / CCUG 14189 / LMG 1036 / NCIMB 9965 / AN6)</name>
    <dbReference type="NCBI Taxonomy" id="406817"/>
    <lineage>
        <taxon>Bacteria</taxon>
        <taxon>Pseudomonadati</taxon>
        <taxon>Pseudomonadota</taxon>
        <taxon>Gammaproteobacteria</taxon>
        <taxon>Enterobacterales</taxon>
        <taxon>Morganellaceae</taxon>
        <taxon>Xenorhabdus</taxon>
    </lineage>
</organism>
<accession>D3VAQ4</accession>
<name>D3VAQ4_XENNA</name>
<dbReference type="HOGENOM" id="CLU_2497132_0_0_6"/>
<dbReference type="Proteomes" id="UP000008075">
    <property type="component" value="Chromosome"/>
</dbReference>
<dbReference type="EMBL" id="FN667742">
    <property type="protein sequence ID" value="CBJ89490.1"/>
    <property type="molecule type" value="Genomic_DNA"/>
</dbReference>
<proteinExistence type="predicted"/>
<evidence type="ECO:0000313" key="2">
    <source>
        <dbReference type="Proteomes" id="UP000008075"/>
    </source>
</evidence>
<evidence type="ECO:0000313" key="1">
    <source>
        <dbReference type="EMBL" id="CBJ89490.1"/>
    </source>
</evidence>
<keyword evidence="2" id="KW-1185">Reference proteome</keyword>
<dbReference type="KEGG" id="xne:XNC1_1427"/>